<organism evidence="3">
    <name type="scientific">marine sediment metagenome</name>
    <dbReference type="NCBI Taxonomy" id="412755"/>
    <lineage>
        <taxon>unclassified sequences</taxon>
        <taxon>metagenomes</taxon>
        <taxon>ecological metagenomes</taxon>
    </lineage>
</organism>
<dbReference type="Pfam" id="PF01558">
    <property type="entry name" value="POR"/>
    <property type="match status" value="1"/>
</dbReference>
<reference evidence="3" key="1">
    <citation type="journal article" date="2014" name="Front. Microbiol.">
        <title>High frequency of phylogenetically diverse reductive dehalogenase-homologous genes in deep subseafloor sedimentary metagenomes.</title>
        <authorList>
            <person name="Kawai M."/>
            <person name="Futagami T."/>
            <person name="Toyoda A."/>
            <person name="Takaki Y."/>
            <person name="Nishi S."/>
            <person name="Hori S."/>
            <person name="Arai W."/>
            <person name="Tsubouchi T."/>
            <person name="Morono Y."/>
            <person name="Uchiyama I."/>
            <person name="Ito T."/>
            <person name="Fujiyama A."/>
            <person name="Inagaki F."/>
            <person name="Takami H."/>
        </authorList>
    </citation>
    <scope>NUCLEOTIDE SEQUENCE</scope>
    <source>
        <strain evidence="3">Expedition CK06-06</strain>
    </source>
</reference>
<dbReference type="GO" id="GO:0016903">
    <property type="term" value="F:oxidoreductase activity, acting on the aldehyde or oxo group of donors"/>
    <property type="evidence" value="ECO:0007669"/>
    <property type="project" value="InterPro"/>
</dbReference>
<dbReference type="PANTHER" id="PTHR43854:SF1">
    <property type="entry name" value="INDOLEPYRUVATE OXIDOREDUCTASE SUBUNIT IORB"/>
    <property type="match status" value="1"/>
</dbReference>
<gene>
    <name evidence="3" type="ORF">S03H2_68902</name>
</gene>
<evidence type="ECO:0000259" key="2">
    <source>
        <dbReference type="Pfam" id="PF01558"/>
    </source>
</evidence>
<feature type="domain" description="Pyruvate/ketoisovalerate oxidoreductase catalytic" evidence="2">
    <location>
        <begin position="5"/>
        <end position="94"/>
    </location>
</feature>
<dbReference type="SUPFAM" id="SSF53323">
    <property type="entry name" value="Pyruvate-ferredoxin oxidoreductase, PFOR, domain III"/>
    <property type="match status" value="1"/>
</dbReference>
<dbReference type="AlphaFoldDB" id="X1KS09"/>
<name>X1KS09_9ZZZZ</name>
<evidence type="ECO:0000256" key="1">
    <source>
        <dbReference type="ARBA" id="ARBA00023002"/>
    </source>
</evidence>
<sequence>NNFVIEPLPVACGLAEYPEDVISIIKSSIPDAIVIDALSLAKKAGNARSMNIVLLGVLAKKLEIDKNIWYYVIEKRVPKKTWEVNERAFDLGYEVI</sequence>
<dbReference type="Gene3D" id="3.40.920.10">
    <property type="entry name" value="Pyruvate-ferredoxin oxidoreductase, PFOR, domain III"/>
    <property type="match status" value="1"/>
</dbReference>
<proteinExistence type="predicted"/>
<dbReference type="InterPro" id="IPR019752">
    <property type="entry name" value="Pyrv/ketoisovalerate_OxRed_cat"/>
</dbReference>
<dbReference type="InterPro" id="IPR002869">
    <property type="entry name" value="Pyrv_flavodox_OxRed_cen"/>
</dbReference>
<accession>X1KS09</accession>
<dbReference type="EMBL" id="BARU01045398">
    <property type="protein sequence ID" value="GAH92939.1"/>
    <property type="molecule type" value="Genomic_DNA"/>
</dbReference>
<keyword evidence="1" id="KW-0560">Oxidoreductase</keyword>
<feature type="non-terminal residue" evidence="3">
    <location>
        <position position="1"/>
    </location>
</feature>
<dbReference type="InterPro" id="IPR052198">
    <property type="entry name" value="IorB_Oxidoreductase"/>
</dbReference>
<dbReference type="PANTHER" id="PTHR43854">
    <property type="entry name" value="INDOLEPYRUVATE OXIDOREDUCTASE SUBUNIT IORB"/>
    <property type="match status" value="1"/>
</dbReference>
<evidence type="ECO:0000313" key="3">
    <source>
        <dbReference type="EMBL" id="GAH92939.1"/>
    </source>
</evidence>
<protein>
    <recommendedName>
        <fullName evidence="2">Pyruvate/ketoisovalerate oxidoreductase catalytic domain-containing protein</fullName>
    </recommendedName>
</protein>
<comment type="caution">
    <text evidence="3">The sequence shown here is derived from an EMBL/GenBank/DDBJ whole genome shotgun (WGS) entry which is preliminary data.</text>
</comment>